<feature type="domain" description="DUF4253" evidence="1">
    <location>
        <begin position="477"/>
        <end position="580"/>
    </location>
</feature>
<evidence type="ECO:0000313" key="2">
    <source>
        <dbReference type="EMBL" id="MFC3194713.1"/>
    </source>
</evidence>
<organism evidence="2 3">
    <name type="scientific">Marinicella sediminis</name>
    <dbReference type="NCBI Taxonomy" id="1792834"/>
    <lineage>
        <taxon>Bacteria</taxon>
        <taxon>Pseudomonadati</taxon>
        <taxon>Pseudomonadota</taxon>
        <taxon>Gammaproteobacteria</taxon>
        <taxon>Lysobacterales</taxon>
        <taxon>Marinicellaceae</taxon>
        <taxon>Marinicella</taxon>
    </lineage>
</organism>
<gene>
    <name evidence="2" type="ORF">ACFODZ_10730</name>
</gene>
<protein>
    <submittedName>
        <fullName evidence="2">DUF4253 domain-containing protein</fullName>
    </submittedName>
</protein>
<accession>A0ABV7JD88</accession>
<sequence>MLSDREKEVIKLSTEAVRKSAGPDTFQVTEFEQFNHLDHNFYQKWTEQASAWDFQWLVDIESPTINAREGVRTAIRVLIDANREHSCAIWHFKPKWHVRLLSVLFRMGPLKVAECETLFNDDTCVVTTLARDQGDLFHPPEIITHAVKAKSFEELYELHRLHVTEHLSGQSDRAIKPINSLEDVFSMQALMDLQKKRHLHNNHFLAIEQLPKSIQHDPDKRAAALAFAKQLYSEKTSVSSPDEAVVQTPLEHTTIATSVNDSALSSVISQLGLSDSDVIRTVIDQHPQPAWVLASAANRMMQDWQQLHRSLRDRYVPVITPLFVQGDDLAERVANLELLSRYNYEVEMEMSDDCGFMTADPQAVLAASEQVDHQQAVNKLLREQLTLDKAELQEEIGYALEGLLTELGDAPDADNCRNMVHDGRIKHSGAWQGWVLNWVLKHHREAAMRFSKTDLSTDYRVTSPDKFPASTAGDMAIVLLPVKHAWQVPALIHSEVVETMGSAAFCALARHWQERHQAIIIGIDNCTIEWHVGKPPKTLKEALQLAILHDALAPSMLGQPGIDVWQYALSLLGRKRWCLWESPC</sequence>
<comment type="caution">
    <text evidence="2">The sequence shown here is derived from an EMBL/GenBank/DDBJ whole genome shotgun (WGS) entry which is preliminary data.</text>
</comment>
<dbReference type="Proteomes" id="UP001595533">
    <property type="component" value="Unassembled WGS sequence"/>
</dbReference>
<evidence type="ECO:0000313" key="3">
    <source>
        <dbReference type="Proteomes" id="UP001595533"/>
    </source>
</evidence>
<proteinExistence type="predicted"/>
<dbReference type="RefSeq" id="WP_077410765.1">
    <property type="nucleotide sequence ID" value="NZ_JBHRTS010000005.1"/>
</dbReference>
<dbReference type="InterPro" id="IPR025349">
    <property type="entry name" value="DUF4253"/>
</dbReference>
<dbReference type="Pfam" id="PF14062">
    <property type="entry name" value="DUF4253"/>
    <property type="match status" value="1"/>
</dbReference>
<name>A0ABV7JD88_9GAMM</name>
<evidence type="ECO:0000259" key="1">
    <source>
        <dbReference type="Pfam" id="PF14062"/>
    </source>
</evidence>
<reference evidence="3" key="1">
    <citation type="journal article" date="2019" name="Int. J. Syst. Evol. Microbiol.">
        <title>The Global Catalogue of Microorganisms (GCM) 10K type strain sequencing project: providing services to taxonomists for standard genome sequencing and annotation.</title>
        <authorList>
            <consortium name="The Broad Institute Genomics Platform"/>
            <consortium name="The Broad Institute Genome Sequencing Center for Infectious Disease"/>
            <person name="Wu L."/>
            <person name="Ma J."/>
        </authorList>
    </citation>
    <scope>NUCLEOTIDE SEQUENCE [LARGE SCALE GENOMIC DNA]</scope>
    <source>
        <strain evidence="3">KCTC 42953</strain>
    </source>
</reference>
<keyword evidence="3" id="KW-1185">Reference proteome</keyword>
<dbReference type="EMBL" id="JBHRTS010000005">
    <property type="protein sequence ID" value="MFC3194713.1"/>
    <property type="molecule type" value="Genomic_DNA"/>
</dbReference>